<dbReference type="EMBL" id="JACSDY010000020">
    <property type="protein sequence ID" value="KAF7396981.1"/>
    <property type="molecule type" value="Genomic_DNA"/>
</dbReference>
<name>A0A834JYW6_VESPE</name>
<dbReference type="AlphaFoldDB" id="A0A834JYW6"/>
<evidence type="ECO:0000313" key="3">
    <source>
        <dbReference type="Proteomes" id="UP000600918"/>
    </source>
</evidence>
<evidence type="ECO:0000256" key="1">
    <source>
        <dbReference type="SAM" id="MobiDB-lite"/>
    </source>
</evidence>
<protein>
    <submittedName>
        <fullName evidence="2">Uncharacterized protein</fullName>
    </submittedName>
</protein>
<gene>
    <name evidence="2" type="ORF">H0235_016518</name>
</gene>
<comment type="caution">
    <text evidence="2">The sequence shown here is derived from an EMBL/GenBank/DDBJ whole genome shotgun (WGS) entry which is preliminary data.</text>
</comment>
<reference evidence="2" key="1">
    <citation type="journal article" date="2020" name="G3 (Bethesda)">
        <title>High-Quality Assemblies for Three Invasive Social Wasps from the &lt;i&gt;Vespula&lt;/i&gt; Genus.</title>
        <authorList>
            <person name="Harrop T.W.R."/>
            <person name="Guhlin J."/>
            <person name="McLaughlin G.M."/>
            <person name="Permina E."/>
            <person name="Stockwell P."/>
            <person name="Gilligan J."/>
            <person name="Le Lec M.F."/>
            <person name="Gruber M.A.M."/>
            <person name="Quinn O."/>
            <person name="Lovegrove M."/>
            <person name="Duncan E.J."/>
            <person name="Remnant E.J."/>
            <person name="Van Eeckhoven J."/>
            <person name="Graham B."/>
            <person name="Knapp R.A."/>
            <person name="Langford K.W."/>
            <person name="Kronenberg Z."/>
            <person name="Press M.O."/>
            <person name="Eacker S.M."/>
            <person name="Wilson-Rankin E.E."/>
            <person name="Purcell J."/>
            <person name="Lester P.J."/>
            <person name="Dearden P.K."/>
        </authorList>
    </citation>
    <scope>NUCLEOTIDE SEQUENCE</scope>
    <source>
        <strain evidence="2">Volc-1</strain>
    </source>
</reference>
<sequence>MPANSAITKGLIKKRHYQWFHNIEGQNKHLIKRPIDIEIMHFTAIIIGNNDDSDNDDYDYDNDNDNDDDDNDNEDDDHNDEIN</sequence>
<keyword evidence="3" id="KW-1185">Reference proteome</keyword>
<organism evidence="2 3">
    <name type="scientific">Vespula pensylvanica</name>
    <name type="common">Western yellow jacket</name>
    <name type="synonym">Wasp</name>
    <dbReference type="NCBI Taxonomy" id="30213"/>
    <lineage>
        <taxon>Eukaryota</taxon>
        <taxon>Metazoa</taxon>
        <taxon>Ecdysozoa</taxon>
        <taxon>Arthropoda</taxon>
        <taxon>Hexapoda</taxon>
        <taxon>Insecta</taxon>
        <taxon>Pterygota</taxon>
        <taxon>Neoptera</taxon>
        <taxon>Endopterygota</taxon>
        <taxon>Hymenoptera</taxon>
        <taxon>Apocrita</taxon>
        <taxon>Aculeata</taxon>
        <taxon>Vespoidea</taxon>
        <taxon>Vespidae</taxon>
        <taxon>Vespinae</taxon>
        <taxon>Vespula</taxon>
    </lineage>
</organism>
<proteinExistence type="predicted"/>
<feature type="compositionally biased region" description="Acidic residues" evidence="1">
    <location>
        <begin position="51"/>
        <end position="83"/>
    </location>
</feature>
<accession>A0A834JYW6</accession>
<evidence type="ECO:0000313" key="2">
    <source>
        <dbReference type="EMBL" id="KAF7396981.1"/>
    </source>
</evidence>
<dbReference type="Proteomes" id="UP000600918">
    <property type="component" value="Unassembled WGS sequence"/>
</dbReference>
<feature type="region of interest" description="Disordered" evidence="1">
    <location>
        <begin position="48"/>
        <end position="83"/>
    </location>
</feature>